<keyword evidence="4 9" id="KW-0812">Transmembrane</keyword>
<dbReference type="HAMAP" id="MF_00422">
    <property type="entry name" value="SecE"/>
    <property type="match status" value="1"/>
</dbReference>
<name>A0A1F5EIP9_9BACT</name>
<evidence type="ECO:0000313" key="10">
    <source>
        <dbReference type="EMBL" id="OGD67297.1"/>
    </source>
</evidence>
<sequence>MKLIDYIKDTRGELKHVSWPTRKQAVWFTIIVIVISLFTAYFLGFFDFIFSLLLKKFII</sequence>
<comment type="function">
    <text evidence="9">Essential subunit of the Sec protein translocation channel SecYEG. Clamps together the 2 halves of SecY. May contact the channel plug during translocation.</text>
</comment>
<keyword evidence="5 9" id="KW-0653">Protein transport</keyword>
<keyword evidence="2 9" id="KW-0813">Transport</keyword>
<dbReference type="InterPro" id="IPR005807">
    <property type="entry name" value="SecE_bac"/>
</dbReference>
<evidence type="ECO:0000256" key="2">
    <source>
        <dbReference type="ARBA" id="ARBA00022448"/>
    </source>
</evidence>
<dbReference type="AlphaFoldDB" id="A0A1F5EIP9"/>
<gene>
    <name evidence="9" type="primary">secE</name>
    <name evidence="10" type="ORF">A2442_00815</name>
</gene>
<evidence type="ECO:0000256" key="9">
    <source>
        <dbReference type="HAMAP-Rule" id="MF_00422"/>
    </source>
</evidence>
<keyword evidence="6 9" id="KW-1133">Transmembrane helix</keyword>
<dbReference type="Pfam" id="PF00584">
    <property type="entry name" value="SecE"/>
    <property type="match status" value="1"/>
</dbReference>
<evidence type="ECO:0000256" key="3">
    <source>
        <dbReference type="ARBA" id="ARBA00022475"/>
    </source>
</evidence>
<dbReference type="GO" id="GO:0043952">
    <property type="term" value="P:protein transport by the Sec complex"/>
    <property type="evidence" value="ECO:0007669"/>
    <property type="project" value="UniProtKB-UniRule"/>
</dbReference>
<dbReference type="Proteomes" id="UP000179003">
    <property type="component" value="Unassembled WGS sequence"/>
</dbReference>
<dbReference type="GO" id="GO:0005886">
    <property type="term" value="C:plasma membrane"/>
    <property type="evidence" value="ECO:0007669"/>
    <property type="project" value="UniProtKB-SubCell"/>
</dbReference>
<dbReference type="PANTHER" id="PTHR33910">
    <property type="entry name" value="PROTEIN TRANSLOCASE SUBUNIT SECE"/>
    <property type="match status" value="1"/>
</dbReference>
<feature type="transmembrane region" description="Helical" evidence="9">
    <location>
        <begin position="25"/>
        <end position="54"/>
    </location>
</feature>
<proteinExistence type="inferred from homology"/>
<reference evidence="10 11" key="1">
    <citation type="journal article" date="2016" name="Nat. Commun.">
        <title>Thousands of microbial genomes shed light on interconnected biogeochemical processes in an aquifer system.</title>
        <authorList>
            <person name="Anantharaman K."/>
            <person name="Brown C.T."/>
            <person name="Hug L.A."/>
            <person name="Sharon I."/>
            <person name="Castelle C.J."/>
            <person name="Probst A.J."/>
            <person name="Thomas B.C."/>
            <person name="Singh A."/>
            <person name="Wilkins M.J."/>
            <person name="Karaoz U."/>
            <person name="Brodie E.L."/>
            <person name="Williams K.H."/>
            <person name="Hubbard S.S."/>
            <person name="Banfield J.F."/>
        </authorList>
    </citation>
    <scope>NUCLEOTIDE SEQUENCE [LARGE SCALE GENOMIC DNA]</scope>
</reference>
<dbReference type="EMBL" id="MFAE01000006">
    <property type="protein sequence ID" value="OGD67297.1"/>
    <property type="molecule type" value="Genomic_DNA"/>
</dbReference>
<evidence type="ECO:0000256" key="4">
    <source>
        <dbReference type="ARBA" id="ARBA00022692"/>
    </source>
</evidence>
<organism evidence="10 11">
    <name type="scientific">Candidatus Campbellbacteria bacterium RIFOXYC2_FULL_35_25</name>
    <dbReference type="NCBI Taxonomy" id="1797582"/>
    <lineage>
        <taxon>Bacteria</taxon>
        <taxon>Candidatus Campbelliibacteriota</taxon>
    </lineage>
</organism>
<dbReference type="InterPro" id="IPR001901">
    <property type="entry name" value="Translocase_SecE/Sec61-g"/>
</dbReference>
<keyword evidence="8 9" id="KW-0472">Membrane</keyword>
<dbReference type="STRING" id="1797582.A2442_00815"/>
<dbReference type="PANTHER" id="PTHR33910:SF1">
    <property type="entry name" value="PROTEIN TRANSLOCASE SUBUNIT SECE"/>
    <property type="match status" value="1"/>
</dbReference>
<accession>A0A1F5EIP9</accession>
<comment type="similarity">
    <text evidence="9">Belongs to the SecE/SEC61-gamma family.</text>
</comment>
<evidence type="ECO:0000256" key="5">
    <source>
        <dbReference type="ARBA" id="ARBA00022927"/>
    </source>
</evidence>
<dbReference type="InterPro" id="IPR038379">
    <property type="entry name" value="SecE_sf"/>
</dbReference>
<dbReference type="Gene3D" id="1.20.5.1030">
    <property type="entry name" value="Preprotein translocase secy subunit"/>
    <property type="match status" value="1"/>
</dbReference>
<dbReference type="GO" id="GO:0006605">
    <property type="term" value="P:protein targeting"/>
    <property type="evidence" value="ECO:0007669"/>
    <property type="project" value="UniProtKB-UniRule"/>
</dbReference>
<comment type="subunit">
    <text evidence="9">Component of the Sec protein translocase complex. Heterotrimer consisting of SecY, SecE and SecG subunits. The heterotrimers can form oligomers, although 1 heterotrimer is thought to be able to translocate proteins. Interacts with the ribosome. Interacts with SecDF, and other proteins may be involved. Interacts with SecA.</text>
</comment>
<keyword evidence="3 9" id="KW-1003">Cell membrane</keyword>
<evidence type="ECO:0000256" key="8">
    <source>
        <dbReference type="ARBA" id="ARBA00023136"/>
    </source>
</evidence>
<dbReference type="NCBIfam" id="TIGR00964">
    <property type="entry name" value="secE_bact"/>
    <property type="match status" value="1"/>
</dbReference>
<protein>
    <recommendedName>
        <fullName evidence="9">Protein translocase subunit SecE</fullName>
    </recommendedName>
</protein>
<keyword evidence="7 9" id="KW-0811">Translocation</keyword>
<dbReference type="GO" id="GO:0065002">
    <property type="term" value="P:intracellular protein transmembrane transport"/>
    <property type="evidence" value="ECO:0007669"/>
    <property type="project" value="UniProtKB-UniRule"/>
</dbReference>
<evidence type="ECO:0000256" key="7">
    <source>
        <dbReference type="ARBA" id="ARBA00023010"/>
    </source>
</evidence>
<comment type="caution">
    <text evidence="10">The sequence shown here is derived from an EMBL/GenBank/DDBJ whole genome shotgun (WGS) entry which is preliminary data.</text>
</comment>
<evidence type="ECO:0000256" key="6">
    <source>
        <dbReference type="ARBA" id="ARBA00022989"/>
    </source>
</evidence>
<dbReference type="GO" id="GO:0009306">
    <property type="term" value="P:protein secretion"/>
    <property type="evidence" value="ECO:0007669"/>
    <property type="project" value="UniProtKB-UniRule"/>
</dbReference>
<comment type="subcellular location">
    <subcellularLocation>
        <location evidence="9">Cell membrane</location>
        <topology evidence="9">Single-pass membrane protein</topology>
    </subcellularLocation>
    <subcellularLocation>
        <location evidence="1">Membrane</location>
    </subcellularLocation>
</comment>
<evidence type="ECO:0000256" key="1">
    <source>
        <dbReference type="ARBA" id="ARBA00004370"/>
    </source>
</evidence>
<dbReference type="GO" id="GO:0008320">
    <property type="term" value="F:protein transmembrane transporter activity"/>
    <property type="evidence" value="ECO:0007669"/>
    <property type="project" value="UniProtKB-UniRule"/>
</dbReference>
<evidence type="ECO:0000313" key="11">
    <source>
        <dbReference type="Proteomes" id="UP000179003"/>
    </source>
</evidence>